<comment type="caution">
    <text evidence="1">The sequence shown here is derived from an EMBL/GenBank/DDBJ whole genome shotgun (WGS) entry which is preliminary data.</text>
</comment>
<feature type="non-terminal residue" evidence="1">
    <location>
        <position position="151"/>
    </location>
</feature>
<evidence type="ECO:0000313" key="1">
    <source>
        <dbReference type="EMBL" id="GAI22388.1"/>
    </source>
</evidence>
<sequence length="151" mass="17640">MVELKLALQQARKQFMFAAVQWVAMRNNLFTYRNLPKGANWTIGNKTLYIKWENQSEKGFTELIENQMRASLSVWATTAHSIFCDIYKNEPYQDTDEERRAVRCIVYMYRCAFAHNPIQPRWNVSNTNYDGIFEVPSIGYVLSTRGLDGKP</sequence>
<reference evidence="1" key="1">
    <citation type="journal article" date="2014" name="Front. Microbiol.">
        <title>High frequency of phylogenetically diverse reductive dehalogenase-homologous genes in deep subseafloor sedimentary metagenomes.</title>
        <authorList>
            <person name="Kawai M."/>
            <person name="Futagami T."/>
            <person name="Toyoda A."/>
            <person name="Takaki Y."/>
            <person name="Nishi S."/>
            <person name="Hori S."/>
            <person name="Arai W."/>
            <person name="Tsubouchi T."/>
            <person name="Morono Y."/>
            <person name="Uchiyama I."/>
            <person name="Ito T."/>
            <person name="Fujiyama A."/>
            <person name="Inagaki F."/>
            <person name="Takami H."/>
        </authorList>
    </citation>
    <scope>NUCLEOTIDE SEQUENCE</scope>
    <source>
        <strain evidence="1">Expedition CK06-06</strain>
    </source>
</reference>
<dbReference type="EMBL" id="BARV01014722">
    <property type="protein sequence ID" value="GAI22388.1"/>
    <property type="molecule type" value="Genomic_DNA"/>
</dbReference>
<gene>
    <name evidence="1" type="ORF">S06H3_25559</name>
</gene>
<proteinExistence type="predicted"/>
<organism evidence="1">
    <name type="scientific">marine sediment metagenome</name>
    <dbReference type="NCBI Taxonomy" id="412755"/>
    <lineage>
        <taxon>unclassified sequences</taxon>
        <taxon>metagenomes</taxon>
        <taxon>ecological metagenomes</taxon>
    </lineage>
</organism>
<accession>X1LTG8</accession>
<dbReference type="AlphaFoldDB" id="X1LTG8"/>
<name>X1LTG8_9ZZZZ</name>
<protein>
    <submittedName>
        <fullName evidence="1">Uncharacterized protein</fullName>
    </submittedName>
</protein>